<dbReference type="PANTHER" id="PTHR14790:SF15">
    <property type="entry name" value="RECQ-MEDIATED GENOME INSTABILITY PROTEIN 1"/>
    <property type="match status" value="1"/>
</dbReference>
<dbReference type="InterPro" id="IPR042470">
    <property type="entry name" value="RMI1_N_C_sf"/>
</dbReference>
<evidence type="ECO:0000256" key="1">
    <source>
        <dbReference type="ARBA" id="ARBA00006395"/>
    </source>
</evidence>
<evidence type="ECO:0000313" key="7">
    <source>
        <dbReference type="EMBL" id="PRP80297.1"/>
    </source>
</evidence>
<comment type="caution">
    <text evidence="7">The sequence shown here is derived from an EMBL/GenBank/DDBJ whole genome shotgun (WGS) entry which is preliminary data.</text>
</comment>
<gene>
    <name evidence="7" type="ORF">PROFUN_11775</name>
</gene>
<dbReference type="GO" id="GO:0000724">
    <property type="term" value="P:double-strand break repair via homologous recombination"/>
    <property type="evidence" value="ECO:0007669"/>
    <property type="project" value="TreeGrafter"/>
</dbReference>
<dbReference type="InterPro" id="IPR032199">
    <property type="entry name" value="RMI1_C"/>
</dbReference>
<dbReference type="Pfam" id="PF01133">
    <property type="entry name" value="ER"/>
    <property type="match status" value="1"/>
</dbReference>
<dbReference type="STRING" id="1890364.A0A2P6N8K8"/>
<dbReference type="GO" id="GO:0000712">
    <property type="term" value="P:resolution of meiotic recombination intermediates"/>
    <property type="evidence" value="ECO:0007669"/>
    <property type="project" value="TreeGrafter"/>
</dbReference>
<dbReference type="AlphaFoldDB" id="A0A2P6N8K8"/>
<evidence type="ECO:0000256" key="2">
    <source>
        <dbReference type="ARBA" id="ARBA00007491"/>
    </source>
</evidence>
<sequence length="569" mass="64349">MGKHTILLTQFGPNQRQYHTFDGVNEALSGILKLFELHLSRGNPNRAQLSYDVQDVYRYIDSLKDFGMLVYEEKLNAYVPHDSQWAKSKLLAHLQSSSCLWISHFMSIHRIQELLRDRRHAWVRDDWLQECIRFVGPGSDEEIVDKVFAQLACTDLKVAGEPCLPPLSRDPRDTSVQNLLGTYLLQIEDSINVGENYERRDADNKNRCMKFKLTDGVGVLHAFEYRRVPSLSVDIPPGTKSNEMQILLKDGRARMGLVMLDADSISLIGGTVQEMIDEKKNKSQPSGDGDSGASHPQTNGHNVQPNQRRVEEPIVIDDMDDIDIEDIYPPSPKKDKTPLHDRTIPRDKTPQSHKPTASTPADRITKGGEQIAPSPISPVYNDEDYQMMDWDDDWANQSIAADKHNDSSYIDLPKEDPSSKRPFVYLFEMEDFIGDGTQAYDPNVTVKYVKIKGAITNTILPFGYKGQFSLKVKIDDGTRCMVVMLSNLVIEKILGITNSTFNDNFQRPDGKATNMEKLKKMEKSLATLQGIMDVQFSTTQEMPIVTSIEPTNGGDLEQMCKMLDRSLED</sequence>
<name>A0A2P6N8K8_9EUKA</name>
<feature type="compositionally biased region" description="Polar residues" evidence="4">
    <location>
        <begin position="294"/>
        <end position="307"/>
    </location>
</feature>
<evidence type="ECO:0000313" key="8">
    <source>
        <dbReference type="Proteomes" id="UP000241769"/>
    </source>
</evidence>
<dbReference type="InterPro" id="IPR035912">
    <property type="entry name" value="EHR_sf"/>
</dbReference>
<dbReference type="InterPro" id="IPR013894">
    <property type="entry name" value="RMI1_OB"/>
</dbReference>
<dbReference type="SUPFAM" id="SSF143875">
    <property type="entry name" value="ERH-like"/>
    <property type="match status" value="1"/>
</dbReference>
<comment type="similarity">
    <text evidence="2">Belongs to the E(R) family.</text>
</comment>
<dbReference type="Gene3D" id="2.40.50.770">
    <property type="entry name" value="RecQ-mediated genome instability protein Rmi1, C-terminal domain"/>
    <property type="match status" value="1"/>
</dbReference>
<protein>
    <recommendedName>
        <fullName evidence="3">RecQ-mediated genome instability protein 1</fullName>
    </recommendedName>
</protein>
<dbReference type="EMBL" id="MDYQ01000154">
    <property type="protein sequence ID" value="PRP80297.1"/>
    <property type="molecule type" value="Genomic_DNA"/>
</dbReference>
<accession>A0A2P6N8K8</accession>
<comment type="similarity">
    <text evidence="1">Belongs to the RMI1 family.</text>
</comment>
<feature type="domain" description="RecQ mediated genome instability protein 1 OB-fold" evidence="5">
    <location>
        <begin position="201"/>
        <end position="281"/>
    </location>
</feature>
<dbReference type="PANTHER" id="PTHR14790">
    <property type="entry name" value="RECQ-MEDIATED GENOME INSTABILITY PROTEIN 1 RMI1"/>
    <property type="match status" value="1"/>
</dbReference>
<evidence type="ECO:0000259" key="6">
    <source>
        <dbReference type="Pfam" id="PF16099"/>
    </source>
</evidence>
<feature type="compositionally biased region" description="Basic and acidic residues" evidence="4">
    <location>
        <begin position="332"/>
        <end position="350"/>
    </location>
</feature>
<dbReference type="Proteomes" id="UP000241769">
    <property type="component" value="Unassembled WGS sequence"/>
</dbReference>
<dbReference type="SMART" id="SM01161">
    <property type="entry name" value="DUF1767"/>
    <property type="match status" value="1"/>
</dbReference>
<evidence type="ECO:0000256" key="3">
    <source>
        <dbReference type="ARBA" id="ARBA00018987"/>
    </source>
</evidence>
<dbReference type="GO" id="GO:0031422">
    <property type="term" value="C:RecQ family helicase-topoisomerase III complex"/>
    <property type="evidence" value="ECO:0007669"/>
    <property type="project" value="TreeGrafter"/>
</dbReference>
<dbReference type="Gene3D" id="3.30.2260.10">
    <property type="entry name" value="Enhancer of rudimentary"/>
    <property type="match status" value="1"/>
</dbReference>
<dbReference type="GO" id="GO:0016604">
    <property type="term" value="C:nuclear body"/>
    <property type="evidence" value="ECO:0007669"/>
    <property type="project" value="TreeGrafter"/>
</dbReference>
<dbReference type="OrthoDB" id="7887808at2759"/>
<organism evidence="7 8">
    <name type="scientific">Planoprotostelium fungivorum</name>
    <dbReference type="NCBI Taxonomy" id="1890364"/>
    <lineage>
        <taxon>Eukaryota</taxon>
        <taxon>Amoebozoa</taxon>
        <taxon>Evosea</taxon>
        <taxon>Variosea</taxon>
        <taxon>Cavosteliida</taxon>
        <taxon>Cavosteliaceae</taxon>
        <taxon>Planoprotostelium</taxon>
    </lineage>
</organism>
<proteinExistence type="inferred from homology"/>
<dbReference type="Pfam" id="PF08585">
    <property type="entry name" value="RMI1_N_C"/>
    <property type="match status" value="1"/>
</dbReference>
<dbReference type="InterPro" id="IPR000781">
    <property type="entry name" value="ERH"/>
</dbReference>
<keyword evidence="8" id="KW-1185">Reference proteome</keyword>
<reference evidence="7 8" key="1">
    <citation type="journal article" date="2018" name="Genome Biol. Evol.">
        <title>Multiple Roots of Fruiting Body Formation in Amoebozoa.</title>
        <authorList>
            <person name="Hillmann F."/>
            <person name="Forbes G."/>
            <person name="Novohradska S."/>
            <person name="Ferling I."/>
            <person name="Riege K."/>
            <person name="Groth M."/>
            <person name="Westermann M."/>
            <person name="Marz M."/>
            <person name="Spaller T."/>
            <person name="Winckler T."/>
            <person name="Schaap P."/>
            <person name="Glockner G."/>
        </authorList>
    </citation>
    <scope>NUCLEOTIDE SEQUENCE [LARGE SCALE GENOMIC DNA]</scope>
    <source>
        <strain evidence="7 8">Jena</strain>
    </source>
</reference>
<dbReference type="Pfam" id="PF16099">
    <property type="entry name" value="RMI1_C"/>
    <property type="match status" value="1"/>
</dbReference>
<feature type="region of interest" description="Disordered" evidence="4">
    <location>
        <begin position="278"/>
        <end position="379"/>
    </location>
</feature>
<evidence type="ECO:0000259" key="5">
    <source>
        <dbReference type="Pfam" id="PF08585"/>
    </source>
</evidence>
<evidence type="ECO:0000256" key="4">
    <source>
        <dbReference type="SAM" id="MobiDB-lite"/>
    </source>
</evidence>
<dbReference type="InParanoid" id="A0A2P6N8K8"/>
<feature type="domain" description="RecQ-mediated genome instability protein 1 C-terminal OB-fold" evidence="6">
    <location>
        <begin position="421"/>
        <end position="561"/>
    </location>
</feature>
<feature type="compositionally biased region" description="Acidic residues" evidence="4">
    <location>
        <begin position="314"/>
        <end position="326"/>
    </location>
</feature>
<dbReference type="GO" id="GO:0000166">
    <property type="term" value="F:nucleotide binding"/>
    <property type="evidence" value="ECO:0007669"/>
    <property type="project" value="InterPro"/>
</dbReference>